<dbReference type="SUPFAM" id="SSF54197">
    <property type="entry name" value="HIT-like"/>
    <property type="match status" value="1"/>
</dbReference>
<dbReference type="InterPro" id="IPR036265">
    <property type="entry name" value="HIT-like_sf"/>
</dbReference>
<feature type="region of interest" description="Disordered" evidence="2">
    <location>
        <begin position="113"/>
        <end position="135"/>
    </location>
</feature>
<accession>W1PBC6</accession>
<keyword evidence="6" id="KW-1185">Reference proteome</keyword>
<proteinExistence type="inferred from homology"/>
<evidence type="ECO:0000259" key="3">
    <source>
        <dbReference type="Pfam" id="PF04676"/>
    </source>
</evidence>
<dbReference type="PANTHER" id="PTHR12072:SF5">
    <property type="entry name" value="CWF19-LIKE PROTEIN 2"/>
    <property type="match status" value="1"/>
</dbReference>
<dbReference type="InterPro" id="IPR006767">
    <property type="entry name" value="Cwf19-like_C_dom-2"/>
</dbReference>
<dbReference type="Pfam" id="PF04676">
    <property type="entry name" value="CwfJ_C_2"/>
    <property type="match status" value="1"/>
</dbReference>
<gene>
    <name evidence="5" type="ORF">AMTR_s00007p00084350</name>
</gene>
<dbReference type="OMA" id="CLIRIFA"/>
<feature type="domain" description="Cwf19-like C-terminal" evidence="4">
    <location>
        <begin position="149"/>
        <end position="267"/>
    </location>
</feature>
<feature type="compositionally biased region" description="Basic and acidic residues" evidence="2">
    <location>
        <begin position="42"/>
        <end position="51"/>
    </location>
</feature>
<dbReference type="PANTHER" id="PTHR12072">
    <property type="entry name" value="CWF19, CELL CYCLE CONTROL PROTEIN"/>
    <property type="match status" value="1"/>
</dbReference>
<dbReference type="EMBL" id="KI394011">
    <property type="protein sequence ID" value="ERN05238.1"/>
    <property type="molecule type" value="Genomic_DNA"/>
</dbReference>
<dbReference type="InterPro" id="IPR006768">
    <property type="entry name" value="Cwf19-like_C_dom-1"/>
</dbReference>
<organism evidence="5 6">
    <name type="scientific">Amborella trichopoda</name>
    <dbReference type="NCBI Taxonomy" id="13333"/>
    <lineage>
        <taxon>Eukaryota</taxon>
        <taxon>Viridiplantae</taxon>
        <taxon>Streptophyta</taxon>
        <taxon>Embryophyta</taxon>
        <taxon>Tracheophyta</taxon>
        <taxon>Spermatophyta</taxon>
        <taxon>Magnoliopsida</taxon>
        <taxon>Amborellales</taxon>
        <taxon>Amborellaceae</taxon>
        <taxon>Amborella</taxon>
    </lineage>
</organism>
<reference evidence="6" key="1">
    <citation type="journal article" date="2013" name="Science">
        <title>The Amborella genome and the evolution of flowering plants.</title>
        <authorList>
            <consortium name="Amborella Genome Project"/>
        </authorList>
    </citation>
    <scope>NUCLEOTIDE SEQUENCE [LARGE SCALE GENOMIC DNA]</scope>
</reference>
<evidence type="ECO:0000313" key="6">
    <source>
        <dbReference type="Proteomes" id="UP000017836"/>
    </source>
</evidence>
<evidence type="ECO:0000259" key="4">
    <source>
        <dbReference type="Pfam" id="PF04677"/>
    </source>
</evidence>
<dbReference type="AlphaFoldDB" id="W1PBC6"/>
<dbReference type="STRING" id="13333.W1PBC6"/>
<comment type="similarity">
    <text evidence="1">Belongs to the CWF19 family.</text>
</comment>
<evidence type="ECO:0000256" key="2">
    <source>
        <dbReference type="SAM" id="MobiDB-lite"/>
    </source>
</evidence>
<sequence>MSAIEKDIRVFSAAVSSVSSFSYHASFLARFNRANEISEPRIVSNEHDGARGESSNEISEPRIVSNEHDGTSGESLTKFWGIYTRNKREEGADMHLAKRIVQNKQFSTYEEADDEYDFDQAPRKKKKQKGKSALGQKLTENTSFQQLLVTQQERCRLCFENPNRPKHLVVSIANFTYLMLPPWRPVVDGHCCILPMQHEGSTRNLDNDAWNEICTFKKCLIRIFAEQGQDVIFIVTAMVMPQRRRHCLVECVPIPRDVSPKAAMYFKEAIESFNGVWSEPNSIKLIDTSVKGLRRSIPKSFPYFHVEFGLEKGFVYVIDDEYELELTMGLNIIRSILSLP</sequence>
<dbReference type="HOGENOM" id="CLU_817215_0_0_1"/>
<evidence type="ECO:0000256" key="1">
    <source>
        <dbReference type="ARBA" id="ARBA00006795"/>
    </source>
</evidence>
<dbReference type="Pfam" id="PF04677">
    <property type="entry name" value="CwfJ_C_1"/>
    <property type="match status" value="1"/>
</dbReference>
<dbReference type="eggNOG" id="KOG2477">
    <property type="taxonomic scope" value="Eukaryota"/>
</dbReference>
<feature type="region of interest" description="Disordered" evidence="2">
    <location>
        <begin position="42"/>
        <end position="72"/>
    </location>
</feature>
<name>W1PBC6_AMBTC</name>
<evidence type="ECO:0000313" key="5">
    <source>
        <dbReference type="EMBL" id="ERN05238.1"/>
    </source>
</evidence>
<dbReference type="GO" id="GO:0000398">
    <property type="term" value="P:mRNA splicing, via spliceosome"/>
    <property type="evidence" value="ECO:0000318"/>
    <property type="project" value="GO_Central"/>
</dbReference>
<dbReference type="Gramene" id="ERN05238">
    <property type="protein sequence ID" value="ERN05238"/>
    <property type="gene ID" value="AMTR_s00007p00084350"/>
</dbReference>
<evidence type="ECO:0008006" key="7">
    <source>
        <dbReference type="Google" id="ProtNLM"/>
    </source>
</evidence>
<protein>
    <recommendedName>
        <fullName evidence="7">Cwf19-like C-terminal domain-containing protein</fullName>
    </recommendedName>
</protein>
<dbReference type="Proteomes" id="UP000017836">
    <property type="component" value="Unassembled WGS sequence"/>
</dbReference>
<feature type="domain" description="Cwf19-like protein C-terminal" evidence="3">
    <location>
        <begin position="280"/>
        <end position="340"/>
    </location>
</feature>
<dbReference type="GO" id="GO:0071014">
    <property type="term" value="C:post-mRNA release spliceosomal complex"/>
    <property type="evidence" value="ECO:0000318"/>
    <property type="project" value="GO_Central"/>
</dbReference>
<dbReference type="InterPro" id="IPR040194">
    <property type="entry name" value="Cwf19-like"/>
</dbReference>